<accession>A0A382YGL5</accession>
<dbReference type="SUPFAM" id="SSF54593">
    <property type="entry name" value="Glyoxalase/Bleomycin resistance protein/Dihydroxybiphenyl dioxygenase"/>
    <property type="match status" value="1"/>
</dbReference>
<organism evidence="2">
    <name type="scientific">marine metagenome</name>
    <dbReference type="NCBI Taxonomy" id="408172"/>
    <lineage>
        <taxon>unclassified sequences</taxon>
        <taxon>metagenomes</taxon>
        <taxon>ecological metagenomes</taxon>
    </lineage>
</organism>
<evidence type="ECO:0000313" key="2">
    <source>
        <dbReference type="EMBL" id="SVD82422.1"/>
    </source>
</evidence>
<feature type="domain" description="Glyoxalase/fosfomycin resistance/dioxygenase" evidence="1">
    <location>
        <begin position="10"/>
        <end position="86"/>
    </location>
</feature>
<dbReference type="AlphaFoldDB" id="A0A382YGL5"/>
<sequence length="89" mass="9952">VALLPKIMFSHVGVYVHDLAQMETFYSTALGLVVTDRGELPGRELVFMSRDAGEHHQLVLASGRDGAHDIKILNQISFRLETLSDLRTF</sequence>
<gene>
    <name evidence="2" type="ORF">METZ01_LOCUS435276</name>
</gene>
<reference evidence="2" key="1">
    <citation type="submission" date="2018-05" db="EMBL/GenBank/DDBJ databases">
        <authorList>
            <person name="Lanie J.A."/>
            <person name="Ng W.-L."/>
            <person name="Kazmierczak K.M."/>
            <person name="Andrzejewski T.M."/>
            <person name="Davidsen T.M."/>
            <person name="Wayne K.J."/>
            <person name="Tettelin H."/>
            <person name="Glass J.I."/>
            <person name="Rusch D."/>
            <person name="Podicherti R."/>
            <person name="Tsui H.-C.T."/>
            <person name="Winkler M.E."/>
        </authorList>
    </citation>
    <scope>NUCLEOTIDE SEQUENCE</scope>
</reference>
<protein>
    <recommendedName>
        <fullName evidence="1">Glyoxalase/fosfomycin resistance/dioxygenase domain-containing protein</fullName>
    </recommendedName>
</protein>
<feature type="non-terminal residue" evidence="2">
    <location>
        <position position="1"/>
    </location>
</feature>
<evidence type="ECO:0000259" key="1">
    <source>
        <dbReference type="Pfam" id="PF00903"/>
    </source>
</evidence>
<name>A0A382YGL5_9ZZZZ</name>
<dbReference type="Gene3D" id="3.10.180.10">
    <property type="entry name" value="2,3-Dihydroxybiphenyl 1,2-Dioxygenase, domain 1"/>
    <property type="match status" value="1"/>
</dbReference>
<feature type="non-terminal residue" evidence="2">
    <location>
        <position position="89"/>
    </location>
</feature>
<proteinExistence type="predicted"/>
<dbReference type="Pfam" id="PF00903">
    <property type="entry name" value="Glyoxalase"/>
    <property type="match status" value="1"/>
</dbReference>
<dbReference type="InterPro" id="IPR004360">
    <property type="entry name" value="Glyas_Fos-R_dOase_dom"/>
</dbReference>
<dbReference type="InterPro" id="IPR029068">
    <property type="entry name" value="Glyas_Bleomycin-R_OHBP_Dase"/>
</dbReference>
<dbReference type="EMBL" id="UINC01175676">
    <property type="protein sequence ID" value="SVD82422.1"/>
    <property type="molecule type" value="Genomic_DNA"/>
</dbReference>